<dbReference type="OrthoDB" id="423576at2759"/>
<dbReference type="EMBL" id="KV875115">
    <property type="protein sequence ID" value="OIW22428.1"/>
    <property type="molecule type" value="Genomic_DNA"/>
</dbReference>
<protein>
    <submittedName>
        <fullName evidence="1">Uncharacterized protein</fullName>
    </submittedName>
</protein>
<reference evidence="1 2" key="1">
    <citation type="submission" date="2016-10" db="EMBL/GenBank/DDBJ databases">
        <title>Draft genome sequence of Coniochaeta ligniaria NRRL30616, a lignocellulolytic fungus for bioabatement of inhibitors in plant biomass hydrolysates.</title>
        <authorList>
            <consortium name="DOE Joint Genome Institute"/>
            <person name="Jimenez D.J."/>
            <person name="Hector R.E."/>
            <person name="Riley R."/>
            <person name="Sun H."/>
            <person name="Grigoriev I.V."/>
            <person name="Van Elsas J.D."/>
            <person name="Nichols N.N."/>
        </authorList>
    </citation>
    <scope>NUCLEOTIDE SEQUENCE [LARGE SCALE GENOMIC DNA]</scope>
    <source>
        <strain evidence="1 2">NRRL 30616</strain>
    </source>
</reference>
<dbReference type="Gene3D" id="1.25.40.10">
    <property type="entry name" value="Tetratricopeptide repeat domain"/>
    <property type="match status" value="1"/>
</dbReference>
<sequence>MPASTQTCMFARAVLQLIAIGQFSLLCHVGYTVADFENQLLRAHEYRESAQWEFMGRELQEAKSLCETQGFPDAARRRREVLNYLGGVERRLGRYEIARQLLEEVVRDPNTSDALRLEISGELSVVYRHLNDFAKARDICNEQYQVARRLALTAEEEMCRAIGNLGMANYQLSQERQDRELLHKAIAQVTERVERARALQARLQIEDPKSKSIRKARTWESIGLDRLTLCYAADGNTAEAVRYGHRSTQMTKDSPDPTVRSMSRFFCGYALLRHGERSQAMELFNFTSPHDQCTCAIALCKEPSDEYCQYLQVLVDEGVDLERYDEQGYSALDYAVFGGNEKMQQVILGGLGNAASADPGTMARHLDGARLKKHYKEVFQEHLRPELSRGGDSIQRMRIKYDRLLSQDPVKKQLFDELKFVHYSDFIRHGRLPRSTDNLTRTFAEASKAHLNSTFDPYVVFISYRWIGAVAGPQSSTPCPDDTQNTQYKRMLDTMEDFAIDSKIDPERMYIWLDWACIDQEHKDPGMNALPVIIAQCNAMISLIDDTYFRRAWCALEASMIQTLVNSHGQHYWYTHKLQSPETDRISGNLERCLTRVDANPTNLPLSVESDRPRIAFLYKQSILLGKETV</sequence>
<keyword evidence="2" id="KW-1185">Reference proteome</keyword>
<evidence type="ECO:0000313" key="2">
    <source>
        <dbReference type="Proteomes" id="UP000182658"/>
    </source>
</evidence>
<accession>A0A1J7IZV8</accession>
<dbReference type="InterPro" id="IPR011990">
    <property type="entry name" value="TPR-like_helical_dom_sf"/>
</dbReference>
<proteinExistence type="predicted"/>
<dbReference type="Proteomes" id="UP000182658">
    <property type="component" value="Unassembled WGS sequence"/>
</dbReference>
<gene>
    <name evidence="1" type="ORF">CONLIGDRAFT_697618</name>
</gene>
<evidence type="ECO:0000313" key="1">
    <source>
        <dbReference type="EMBL" id="OIW22428.1"/>
    </source>
</evidence>
<dbReference type="AlphaFoldDB" id="A0A1J7IZV8"/>
<dbReference type="InParanoid" id="A0A1J7IZV8"/>
<organism evidence="1 2">
    <name type="scientific">Coniochaeta ligniaria NRRL 30616</name>
    <dbReference type="NCBI Taxonomy" id="1408157"/>
    <lineage>
        <taxon>Eukaryota</taxon>
        <taxon>Fungi</taxon>
        <taxon>Dikarya</taxon>
        <taxon>Ascomycota</taxon>
        <taxon>Pezizomycotina</taxon>
        <taxon>Sordariomycetes</taxon>
        <taxon>Sordariomycetidae</taxon>
        <taxon>Coniochaetales</taxon>
        <taxon>Coniochaetaceae</taxon>
        <taxon>Coniochaeta</taxon>
    </lineage>
</organism>
<dbReference type="SUPFAM" id="SSF48452">
    <property type="entry name" value="TPR-like"/>
    <property type="match status" value="1"/>
</dbReference>
<name>A0A1J7IZV8_9PEZI</name>